<evidence type="ECO:0000256" key="13">
    <source>
        <dbReference type="ARBA" id="ARBA00022989"/>
    </source>
</evidence>
<gene>
    <name evidence="17" type="ORF">SAMN05443432_101571</name>
</gene>
<name>A0A1M7ATL6_9RHOB</name>
<dbReference type="Pfam" id="PF01127">
    <property type="entry name" value="Sdh_cyt"/>
    <property type="match status" value="1"/>
</dbReference>
<evidence type="ECO:0000256" key="6">
    <source>
        <dbReference type="ARBA" id="ARBA00019425"/>
    </source>
</evidence>
<keyword evidence="12" id="KW-0249">Electron transport</keyword>
<dbReference type="InterPro" id="IPR014312">
    <property type="entry name" value="Succ_DH_anchor"/>
</dbReference>
<evidence type="ECO:0000256" key="10">
    <source>
        <dbReference type="ARBA" id="ARBA00022692"/>
    </source>
</evidence>
<evidence type="ECO:0000313" key="18">
    <source>
        <dbReference type="Proteomes" id="UP000322545"/>
    </source>
</evidence>
<keyword evidence="18" id="KW-1185">Reference proteome</keyword>
<dbReference type="RefSeq" id="WP_149778121.1">
    <property type="nucleotide sequence ID" value="NZ_FRCB01000001.1"/>
</dbReference>
<protein>
    <recommendedName>
        <fullName evidence="6">Succinate dehydrogenase hydrophobic membrane anchor subunit</fullName>
    </recommendedName>
</protein>
<evidence type="ECO:0000256" key="5">
    <source>
        <dbReference type="ARBA" id="ARBA00011558"/>
    </source>
</evidence>
<comment type="function">
    <text evidence="2">Membrane-anchoring subunit of succinate dehydrogenase (SDH).</text>
</comment>
<dbReference type="GO" id="GO:0020037">
    <property type="term" value="F:heme binding"/>
    <property type="evidence" value="ECO:0007669"/>
    <property type="project" value="InterPro"/>
</dbReference>
<keyword evidence="7" id="KW-0813">Transport</keyword>
<dbReference type="InterPro" id="IPR000701">
    <property type="entry name" value="SuccDH_FuR_B_TM-su"/>
</dbReference>
<evidence type="ECO:0000256" key="11">
    <source>
        <dbReference type="ARBA" id="ARBA00022723"/>
    </source>
</evidence>
<dbReference type="GO" id="GO:0006099">
    <property type="term" value="P:tricarboxylic acid cycle"/>
    <property type="evidence" value="ECO:0007669"/>
    <property type="project" value="UniProtKB-UniPathway"/>
</dbReference>
<comment type="subcellular location">
    <subcellularLocation>
        <location evidence="3">Membrane</location>
        <topology evidence="3">Multi-pass membrane protein</topology>
    </subcellularLocation>
</comment>
<dbReference type="UniPathway" id="UPA00223"/>
<evidence type="ECO:0000256" key="8">
    <source>
        <dbReference type="ARBA" id="ARBA00022532"/>
    </source>
</evidence>
<keyword evidence="11" id="KW-0479">Metal-binding</keyword>
<dbReference type="GO" id="GO:0016020">
    <property type="term" value="C:membrane"/>
    <property type="evidence" value="ECO:0007669"/>
    <property type="project" value="UniProtKB-SubCell"/>
</dbReference>
<evidence type="ECO:0000256" key="16">
    <source>
        <dbReference type="SAM" id="Phobius"/>
    </source>
</evidence>
<comment type="cofactor">
    <cofactor evidence="1">
        <name>heme</name>
        <dbReference type="ChEBI" id="CHEBI:30413"/>
    </cofactor>
</comment>
<dbReference type="SUPFAM" id="SSF81343">
    <property type="entry name" value="Fumarate reductase respiratory complex transmembrane subunits"/>
    <property type="match status" value="1"/>
</dbReference>
<keyword evidence="14" id="KW-0408">Iron</keyword>
<dbReference type="Proteomes" id="UP000322545">
    <property type="component" value="Unassembled WGS sequence"/>
</dbReference>
<keyword evidence="13 16" id="KW-1133">Transmembrane helix</keyword>
<keyword evidence="15 16" id="KW-0472">Membrane</keyword>
<keyword evidence="10 16" id="KW-0812">Transmembrane</keyword>
<evidence type="ECO:0000256" key="12">
    <source>
        <dbReference type="ARBA" id="ARBA00022982"/>
    </source>
</evidence>
<dbReference type="EMBL" id="FRCB01000001">
    <property type="protein sequence ID" value="SHL46063.1"/>
    <property type="molecule type" value="Genomic_DNA"/>
</dbReference>
<feature type="transmembrane region" description="Helical" evidence="16">
    <location>
        <begin position="24"/>
        <end position="44"/>
    </location>
</feature>
<dbReference type="GO" id="GO:0046872">
    <property type="term" value="F:metal ion binding"/>
    <property type="evidence" value="ECO:0007669"/>
    <property type="project" value="UniProtKB-KW"/>
</dbReference>
<comment type="subunit">
    <text evidence="5">Part of an enzyme complex containing four subunits: a flavoprotein, an iron-sulfur protein, plus two membrane-anchoring proteins, SdhC and SdhD.</text>
</comment>
<evidence type="ECO:0000256" key="14">
    <source>
        <dbReference type="ARBA" id="ARBA00023004"/>
    </source>
</evidence>
<evidence type="ECO:0000313" key="17">
    <source>
        <dbReference type="EMBL" id="SHL46063.1"/>
    </source>
</evidence>
<dbReference type="Gene3D" id="1.20.1300.10">
    <property type="entry name" value="Fumarate reductase/succinate dehydrogenase, transmembrane subunit"/>
    <property type="match status" value="1"/>
</dbReference>
<evidence type="ECO:0000256" key="1">
    <source>
        <dbReference type="ARBA" id="ARBA00001971"/>
    </source>
</evidence>
<keyword evidence="9" id="KW-0349">Heme</keyword>
<dbReference type="AlphaFoldDB" id="A0A1M7ATL6"/>
<feature type="transmembrane region" description="Helical" evidence="16">
    <location>
        <begin position="98"/>
        <end position="119"/>
    </location>
</feature>
<feature type="transmembrane region" description="Helical" evidence="16">
    <location>
        <begin position="56"/>
        <end position="77"/>
    </location>
</feature>
<accession>A0A1M7ATL6</accession>
<evidence type="ECO:0000256" key="2">
    <source>
        <dbReference type="ARBA" id="ARBA00004050"/>
    </source>
</evidence>
<evidence type="ECO:0000256" key="7">
    <source>
        <dbReference type="ARBA" id="ARBA00022448"/>
    </source>
</evidence>
<evidence type="ECO:0000256" key="4">
    <source>
        <dbReference type="ARBA" id="ARBA00005163"/>
    </source>
</evidence>
<keyword evidence="8" id="KW-0816">Tricarboxylic acid cycle</keyword>
<proteinExistence type="predicted"/>
<dbReference type="NCBIfam" id="TIGR02968">
    <property type="entry name" value="succ_dehyd_anc"/>
    <property type="match status" value="1"/>
</dbReference>
<evidence type="ECO:0000256" key="3">
    <source>
        <dbReference type="ARBA" id="ARBA00004141"/>
    </source>
</evidence>
<reference evidence="17 18" key="1">
    <citation type="submission" date="2016-11" db="EMBL/GenBank/DDBJ databases">
        <authorList>
            <person name="Varghese N."/>
            <person name="Submissions S."/>
        </authorList>
    </citation>
    <scope>NUCLEOTIDE SEQUENCE [LARGE SCALE GENOMIC DNA]</scope>
    <source>
        <strain evidence="17 18">DSM 28249</strain>
    </source>
</reference>
<evidence type="ECO:0000256" key="15">
    <source>
        <dbReference type="ARBA" id="ARBA00023136"/>
    </source>
</evidence>
<sequence>MRYLTARKRAEGLGAAHTGTEHHWYMTVSAVGLALIVPLFLFFFGRALGGTHDEVMATFSHPAMAILTLLVIFVGLQHFRKGAQTMIEDYARGMTRKVLIIAVTVLSYGLIATGVFAVLKIAL</sequence>
<evidence type="ECO:0000256" key="9">
    <source>
        <dbReference type="ARBA" id="ARBA00022617"/>
    </source>
</evidence>
<dbReference type="InterPro" id="IPR034804">
    <property type="entry name" value="SQR/QFR_C/D"/>
</dbReference>
<comment type="pathway">
    <text evidence="4">Carbohydrate metabolism; tricarboxylic acid cycle.</text>
</comment>
<dbReference type="CDD" id="cd03495">
    <property type="entry name" value="SQR_TypeC_SdhD_like"/>
    <property type="match status" value="1"/>
</dbReference>
<organism evidence="17 18">
    <name type="scientific">Roseovarius litoreus</name>
    <dbReference type="NCBI Taxonomy" id="1155722"/>
    <lineage>
        <taxon>Bacteria</taxon>
        <taxon>Pseudomonadati</taxon>
        <taxon>Pseudomonadota</taxon>
        <taxon>Alphaproteobacteria</taxon>
        <taxon>Rhodobacterales</taxon>
        <taxon>Roseobacteraceae</taxon>
        <taxon>Roseovarius</taxon>
    </lineage>
</organism>